<gene>
    <name evidence="1" type="ORF">K678_17466</name>
</gene>
<evidence type="ECO:0000313" key="1">
    <source>
        <dbReference type="EMBL" id="EPY00167.1"/>
    </source>
</evidence>
<reference evidence="1 2" key="1">
    <citation type="submission" date="2013-04" db="EMBL/GenBank/DDBJ databases">
        <authorList>
            <person name="Kuznetsov B."/>
            <person name="Ivanovsky R."/>
        </authorList>
    </citation>
    <scope>NUCLEOTIDE SEQUENCE [LARGE SCALE GENOMIC DNA]</scope>
    <source>
        <strain evidence="1 2">MGU-K5</strain>
    </source>
</reference>
<name>S9S2L5_MAGFU</name>
<organism evidence="1 2">
    <name type="scientific">Magnetospirillum fulvum MGU-K5</name>
    <dbReference type="NCBI Taxonomy" id="1316936"/>
    <lineage>
        <taxon>Bacteria</taxon>
        <taxon>Pseudomonadati</taxon>
        <taxon>Pseudomonadota</taxon>
        <taxon>Alphaproteobacteria</taxon>
        <taxon>Rhodospirillales</taxon>
        <taxon>Rhodospirillaceae</taxon>
        <taxon>Magnetospirillum</taxon>
    </lineage>
</organism>
<comment type="caution">
    <text evidence="1">The sequence shown here is derived from an EMBL/GenBank/DDBJ whole genome shotgun (WGS) entry which is preliminary data.</text>
</comment>
<accession>S9S2L5</accession>
<dbReference type="STRING" id="1316936.K678_17466"/>
<dbReference type="EMBL" id="AQPH01000143">
    <property type="protein sequence ID" value="EPY00167.1"/>
    <property type="molecule type" value="Genomic_DNA"/>
</dbReference>
<dbReference type="RefSeq" id="WP_021133766.1">
    <property type="nucleotide sequence ID" value="NZ_AQPH01000143.1"/>
</dbReference>
<evidence type="ECO:0000313" key="2">
    <source>
        <dbReference type="Proteomes" id="UP000015350"/>
    </source>
</evidence>
<dbReference type="eggNOG" id="COG3514">
    <property type="taxonomic scope" value="Bacteria"/>
</dbReference>
<sequence length="92" mass="10367">MTKPPAQLDPADDAPELTDEMLARADVYEGDVLIRAGRRPTGSDLAKVDAHVIQPEEYEEIPEWTDEMFEQADLYEGGKLIQRGKPKKKPED</sequence>
<proteinExistence type="predicted"/>
<dbReference type="Proteomes" id="UP000015350">
    <property type="component" value="Unassembled WGS sequence"/>
</dbReference>
<protein>
    <submittedName>
        <fullName evidence="1">Uncharacterized protein</fullName>
    </submittedName>
</protein>
<dbReference type="AlphaFoldDB" id="S9S2L5"/>
<dbReference type="PATRIC" id="fig|1316936.3.peg.3447"/>